<dbReference type="InterPro" id="IPR036079">
    <property type="entry name" value="ATPase_csu/dsu_sf"/>
</dbReference>
<dbReference type="SUPFAM" id="SSF103486">
    <property type="entry name" value="V-type ATP synthase subunit C"/>
    <property type="match status" value="1"/>
</dbReference>
<evidence type="ECO:0000313" key="2">
    <source>
        <dbReference type="Proteomes" id="UP000233020"/>
    </source>
</evidence>
<reference evidence="1" key="1">
    <citation type="submission" date="2025-08" db="UniProtKB">
        <authorList>
            <consortium name="Ensembl"/>
        </authorList>
    </citation>
    <scope>IDENTIFICATION</scope>
</reference>
<name>A0A2K5EVN6_AOTNA</name>
<organism evidence="1 2">
    <name type="scientific">Aotus nancymaae</name>
    <name type="common">Ma's night monkey</name>
    <dbReference type="NCBI Taxonomy" id="37293"/>
    <lineage>
        <taxon>Eukaryota</taxon>
        <taxon>Metazoa</taxon>
        <taxon>Chordata</taxon>
        <taxon>Craniata</taxon>
        <taxon>Vertebrata</taxon>
        <taxon>Euteleostomi</taxon>
        <taxon>Mammalia</taxon>
        <taxon>Eutheria</taxon>
        <taxon>Euarchontoglires</taxon>
        <taxon>Primates</taxon>
        <taxon>Haplorrhini</taxon>
        <taxon>Platyrrhini</taxon>
        <taxon>Aotidae</taxon>
        <taxon>Aotus</taxon>
    </lineage>
</organism>
<dbReference type="STRING" id="37293.ENSANAP00000037255"/>
<accession>A0A2K5EVN6</accession>
<keyword evidence="2" id="KW-1185">Reference proteome</keyword>
<dbReference type="Ensembl" id="ENSANAT00000055337.1">
    <property type="protein sequence ID" value="ENSANAP00000037255.1"/>
    <property type="gene ID" value="ENSANAG00000036128.1"/>
</dbReference>
<dbReference type="PANTHER" id="PTHR11028">
    <property type="entry name" value="VACUOLAR ATP SYNTHASE SUBUNIT AC39"/>
    <property type="match status" value="1"/>
</dbReference>
<dbReference type="InterPro" id="IPR002843">
    <property type="entry name" value="ATPase_V0-cplx_csu/dsu"/>
</dbReference>
<sequence length="316" mass="36545">MLEGAELYFRVDHGYLEGCKASLLTQQDYINLVQCETLEDLKIHLQTTDYGNSLANQTNPLTMRKRLCGEFEYFQNHSLEPLSTFLTYMTCSYMIDYDSADEWCLQTKSVKEIPGTCHPLGPVNIAETSSDLFNAILVETPLAPFFQDCMSENSYLETFYKFCKNHGDVTAEVMCPVLEFEANRHTFINTINSFGTELSKEDWETLYPSFSKLYPEGLWLLAQAEDFDQIKSVADHYGVYKALFEAVGGSGGKTLEDEFYEHEVQMNVLAFNRQFHYSVFYAYVKLKEQEKRNIVWIAECISQRHRMKINSYIPIL</sequence>
<dbReference type="AlphaFoldDB" id="A0A2K5EVN6"/>
<dbReference type="GO" id="GO:0033179">
    <property type="term" value="C:proton-transporting V-type ATPase, V0 domain"/>
    <property type="evidence" value="ECO:0007669"/>
    <property type="project" value="InterPro"/>
</dbReference>
<dbReference type="Pfam" id="PF01992">
    <property type="entry name" value="vATP-synt_AC39"/>
    <property type="match status" value="1"/>
</dbReference>
<evidence type="ECO:0000313" key="1">
    <source>
        <dbReference type="Ensembl" id="ENSANAP00000037255.1"/>
    </source>
</evidence>
<evidence type="ECO:0008006" key="3">
    <source>
        <dbReference type="Google" id="ProtNLM"/>
    </source>
</evidence>
<reference evidence="1" key="2">
    <citation type="submission" date="2025-09" db="UniProtKB">
        <authorList>
            <consortium name="Ensembl"/>
        </authorList>
    </citation>
    <scope>IDENTIFICATION</scope>
</reference>
<dbReference type="Proteomes" id="UP000233020">
    <property type="component" value="Unplaced"/>
</dbReference>
<proteinExistence type="predicted"/>
<dbReference type="InterPro" id="IPR016727">
    <property type="entry name" value="ATPase_V0-cplx_dsu"/>
</dbReference>
<dbReference type="GeneTree" id="ENSGT00390000002200"/>
<dbReference type="OMA" id="HRMKINS"/>
<protein>
    <recommendedName>
        <fullName evidence="3">V-type proton ATPase subunit</fullName>
    </recommendedName>
</protein>
<dbReference type="GO" id="GO:0046961">
    <property type="term" value="F:proton-transporting ATPase activity, rotational mechanism"/>
    <property type="evidence" value="ECO:0007669"/>
    <property type="project" value="InterPro"/>
</dbReference>